<feature type="region of interest" description="Disordered" evidence="6">
    <location>
        <begin position="23"/>
        <end position="66"/>
    </location>
</feature>
<dbReference type="GO" id="GO:0030655">
    <property type="term" value="P:beta-lactam antibiotic catabolic process"/>
    <property type="evidence" value="ECO:0007669"/>
    <property type="project" value="InterPro"/>
</dbReference>
<dbReference type="NCBIfam" id="NF033103">
    <property type="entry name" value="bla_class_A"/>
    <property type="match status" value="1"/>
</dbReference>
<evidence type="ECO:0000256" key="4">
    <source>
        <dbReference type="ARBA" id="ARBA00023251"/>
    </source>
</evidence>
<dbReference type="AlphaFoldDB" id="A0A7Y9DP25"/>
<dbReference type="InterPro" id="IPR045155">
    <property type="entry name" value="Beta-lactam_cat"/>
</dbReference>
<gene>
    <name evidence="9" type="ORF">BJ968_003707</name>
</gene>
<dbReference type="PANTHER" id="PTHR35333:SF3">
    <property type="entry name" value="BETA-LACTAMASE-TYPE TRANSPEPTIDASE FOLD CONTAINING PROTEIN"/>
    <property type="match status" value="1"/>
</dbReference>
<proteinExistence type="inferred from homology"/>
<evidence type="ECO:0000259" key="8">
    <source>
        <dbReference type="Pfam" id="PF13354"/>
    </source>
</evidence>
<evidence type="ECO:0000256" key="5">
    <source>
        <dbReference type="RuleBase" id="RU361140"/>
    </source>
</evidence>
<organism evidence="9 10">
    <name type="scientific">Kineococcus aurantiacus</name>
    <dbReference type="NCBI Taxonomy" id="37633"/>
    <lineage>
        <taxon>Bacteria</taxon>
        <taxon>Bacillati</taxon>
        <taxon>Actinomycetota</taxon>
        <taxon>Actinomycetes</taxon>
        <taxon>Kineosporiales</taxon>
        <taxon>Kineosporiaceae</taxon>
        <taxon>Kineococcus</taxon>
    </lineage>
</organism>
<feature type="region of interest" description="Disordered" evidence="6">
    <location>
        <begin position="186"/>
        <end position="211"/>
    </location>
</feature>
<evidence type="ECO:0000256" key="1">
    <source>
        <dbReference type="ARBA" id="ARBA00009009"/>
    </source>
</evidence>
<dbReference type="InterPro" id="IPR012338">
    <property type="entry name" value="Beta-lactam/transpept-like"/>
</dbReference>
<keyword evidence="3 5" id="KW-0378">Hydrolase</keyword>
<evidence type="ECO:0000256" key="7">
    <source>
        <dbReference type="SAM" id="SignalP"/>
    </source>
</evidence>
<comment type="caution">
    <text evidence="9">The sequence shown here is derived from an EMBL/GenBank/DDBJ whole genome shotgun (WGS) entry which is preliminary data.</text>
</comment>
<evidence type="ECO:0000256" key="2">
    <source>
        <dbReference type="ARBA" id="ARBA00012865"/>
    </source>
</evidence>
<name>A0A7Y9DP25_9ACTN</name>
<dbReference type="SUPFAM" id="SSF56601">
    <property type="entry name" value="beta-lactamase/transpeptidase-like"/>
    <property type="match status" value="1"/>
</dbReference>
<dbReference type="PANTHER" id="PTHR35333">
    <property type="entry name" value="BETA-LACTAMASE"/>
    <property type="match status" value="1"/>
</dbReference>
<dbReference type="PROSITE" id="PS51257">
    <property type="entry name" value="PROKAR_LIPOPROTEIN"/>
    <property type="match status" value="1"/>
</dbReference>
<dbReference type="Gene3D" id="3.40.710.10">
    <property type="entry name" value="DD-peptidase/beta-lactamase superfamily"/>
    <property type="match status" value="1"/>
</dbReference>
<protein>
    <recommendedName>
        <fullName evidence="2 5">Beta-lactamase</fullName>
        <ecNumber evidence="2 5">3.5.2.6</ecNumber>
    </recommendedName>
</protein>
<keyword evidence="7" id="KW-0732">Signal</keyword>
<comment type="similarity">
    <text evidence="1 5">Belongs to the class-A beta-lactamase family.</text>
</comment>
<feature type="domain" description="Beta-lactamase class A catalytic" evidence="8">
    <location>
        <begin position="77"/>
        <end position="291"/>
    </location>
</feature>
<sequence>MRRRGTALLGCALLLAACSGTAGDPTAPTPTPFPSTSSAPSPSSSPSTSSAPSTAPSPPALDPGLGALEQEFGARLGVWAVDTGTGRTVEHRADERFAFASTYKALAAAALLADGTDLDRRVAVEEADLVSHSPVTAQHVADGLTLGRAAEAAVTVSDNTAGNLLLDALGGPAGFQARLRALGDTVTRSDRTEPGLNDTAPGDARDTTSPRAFGTDLRAYALGDALDPADRELLATWLRASTTGPDLVRAGVPAGWDAGDKTGRTGVHAGLNDLAVLRPPGGAAPWVLAVFSDRPGTDDEPDPALVARAAGLVVQRLS</sequence>
<accession>A0A7Y9DP25</accession>
<dbReference type="InterPro" id="IPR023650">
    <property type="entry name" value="Beta-lactam_class-A_AS"/>
</dbReference>
<dbReference type="InterPro" id="IPR000871">
    <property type="entry name" value="Beta-lactam_class-A"/>
</dbReference>
<evidence type="ECO:0000256" key="3">
    <source>
        <dbReference type="ARBA" id="ARBA00022801"/>
    </source>
</evidence>
<evidence type="ECO:0000256" key="6">
    <source>
        <dbReference type="SAM" id="MobiDB-lite"/>
    </source>
</evidence>
<feature type="signal peptide" evidence="7">
    <location>
        <begin position="1"/>
        <end position="22"/>
    </location>
</feature>
<dbReference type="Proteomes" id="UP000521922">
    <property type="component" value="Unassembled WGS sequence"/>
</dbReference>
<reference evidence="9 10" key="1">
    <citation type="submission" date="2020-07" db="EMBL/GenBank/DDBJ databases">
        <title>Sequencing the genomes of 1000 actinobacteria strains.</title>
        <authorList>
            <person name="Klenk H.-P."/>
        </authorList>
    </citation>
    <scope>NUCLEOTIDE SEQUENCE [LARGE SCALE GENOMIC DNA]</scope>
    <source>
        <strain evidence="9 10">DSM 7487</strain>
    </source>
</reference>
<evidence type="ECO:0000313" key="10">
    <source>
        <dbReference type="Proteomes" id="UP000521922"/>
    </source>
</evidence>
<dbReference type="PRINTS" id="PR00118">
    <property type="entry name" value="BLACTAMASEA"/>
</dbReference>
<feature type="chain" id="PRO_5038548892" description="Beta-lactamase" evidence="7">
    <location>
        <begin position="23"/>
        <end position="318"/>
    </location>
</feature>
<dbReference type="PROSITE" id="PS00146">
    <property type="entry name" value="BETA_LACTAMASE_A"/>
    <property type="match status" value="1"/>
</dbReference>
<keyword evidence="4 5" id="KW-0046">Antibiotic resistance</keyword>
<dbReference type="EMBL" id="JACCBB010000001">
    <property type="protein sequence ID" value="NYD24167.1"/>
    <property type="molecule type" value="Genomic_DNA"/>
</dbReference>
<dbReference type="Pfam" id="PF13354">
    <property type="entry name" value="Beta-lactamase2"/>
    <property type="match status" value="1"/>
</dbReference>
<dbReference type="RefSeq" id="WP_343078126.1">
    <property type="nucleotide sequence ID" value="NZ_BAAAGN010000030.1"/>
</dbReference>
<keyword evidence="10" id="KW-1185">Reference proteome</keyword>
<dbReference type="EC" id="3.5.2.6" evidence="2 5"/>
<dbReference type="GO" id="GO:0046677">
    <property type="term" value="P:response to antibiotic"/>
    <property type="evidence" value="ECO:0007669"/>
    <property type="project" value="UniProtKB-UniRule"/>
</dbReference>
<evidence type="ECO:0000313" key="9">
    <source>
        <dbReference type="EMBL" id="NYD24167.1"/>
    </source>
</evidence>
<feature type="compositionally biased region" description="Low complexity" evidence="6">
    <location>
        <begin position="34"/>
        <end position="54"/>
    </location>
</feature>
<comment type="catalytic activity">
    <reaction evidence="5">
        <text>a beta-lactam + H2O = a substituted beta-amino acid</text>
        <dbReference type="Rhea" id="RHEA:20401"/>
        <dbReference type="ChEBI" id="CHEBI:15377"/>
        <dbReference type="ChEBI" id="CHEBI:35627"/>
        <dbReference type="ChEBI" id="CHEBI:140347"/>
        <dbReference type="EC" id="3.5.2.6"/>
    </reaction>
</comment>
<dbReference type="GO" id="GO:0008800">
    <property type="term" value="F:beta-lactamase activity"/>
    <property type="evidence" value="ECO:0007669"/>
    <property type="project" value="UniProtKB-UniRule"/>
</dbReference>